<sequence>MSILIDLSLLWEFIIFLNTGLAIITVFRQPRDIAATWAWLLVLTFLPVAGFIVYAFVGRKLPKKRLFRFQQQDLLRMDNILSKLNRKYADPKKIKADEVAYQARDMVRLFKNTDMAYLERRNKLHIYTDGYGLFTQMINDIKHAKKSINIEFYTFYNDKIGRQILELLTMKAREGVLVHVIYDSWGSMGTTRRFFKPLINAGGYAEPFLHTHSVITDFRINFRNHRKIVVIDGQIGYVGGFNIGDQYLGRKKKFGHWRDTHLRIMGSAVYSLQSQFILDWNVTDIKNKIDEERDHAFYFPPFKSEGTTNMQIVSSGPDSDLEQIKIGYIKMIQSAKNYCWIQTPYLIPDDSTLDAIRIAAMSGVDVRIMVPNKPDHLFVYRATQYYAKRLANEGVKIYYYQKGFMHAKTAVIDDKIASVGSANFDFRSFKLNFEINAFLYDSEFSSRLKSIYLKDIKDSELQTIEMFKKQSLWLTFKQIFSRLLSPIL</sequence>
<feature type="domain" description="PLD phosphodiesterase" evidence="14">
    <location>
        <begin position="401"/>
        <end position="428"/>
    </location>
</feature>
<evidence type="ECO:0000256" key="2">
    <source>
        <dbReference type="ARBA" id="ARBA00022475"/>
    </source>
</evidence>
<dbReference type="InterPro" id="IPR027379">
    <property type="entry name" value="CLS_N"/>
</dbReference>
<evidence type="ECO:0000256" key="6">
    <source>
        <dbReference type="ARBA" id="ARBA00022737"/>
    </source>
</evidence>
<feature type="domain" description="PLD phosphodiesterase" evidence="14">
    <location>
        <begin position="220"/>
        <end position="247"/>
    </location>
</feature>
<dbReference type="SMART" id="SM00155">
    <property type="entry name" value="PLDc"/>
    <property type="match status" value="2"/>
</dbReference>
<dbReference type="InterPro" id="IPR025202">
    <property type="entry name" value="PLD-like_dom"/>
</dbReference>
<feature type="transmembrane region" description="Helical" evidence="12">
    <location>
        <begin position="7"/>
        <end position="27"/>
    </location>
</feature>
<reference evidence="15 16" key="1">
    <citation type="journal article" date="2015" name="Genome Announc.">
        <title>Expanding the biotechnology potential of lactobacilli through comparative genomics of 213 strains and associated genera.</title>
        <authorList>
            <person name="Sun Z."/>
            <person name="Harris H.M."/>
            <person name="McCann A."/>
            <person name="Guo C."/>
            <person name="Argimon S."/>
            <person name="Zhang W."/>
            <person name="Yang X."/>
            <person name="Jeffery I.B."/>
            <person name="Cooney J.C."/>
            <person name="Kagawa T.F."/>
            <person name="Liu W."/>
            <person name="Song Y."/>
            <person name="Salvetti E."/>
            <person name="Wrobel A."/>
            <person name="Rasinkangas P."/>
            <person name="Parkhill J."/>
            <person name="Rea M.C."/>
            <person name="O'Sullivan O."/>
            <person name="Ritari J."/>
            <person name="Douillard F.P."/>
            <person name="Paul Ross R."/>
            <person name="Yang R."/>
            <person name="Briner A.E."/>
            <person name="Felis G.E."/>
            <person name="de Vos W.M."/>
            <person name="Barrangou R."/>
            <person name="Klaenhammer T.R."/>
            <person name="Caufield P.W."/>
            <person name="Cui Y."/>
            <person name="Zhang H."/>
            <person name="O'Toole P.W."/>
        </authorList>
    </citation>
    <scope>NUCLEOTIDE SEQUENCE [LARGE SCALE GENOMIC DNA]</scope>
    <source>
        <strain evidence="15 16">DSM 23829</strain>
    </source>
</reference>
<dbReference type="PANTHER" id="PTHR21248">
    <property type="entry name" value="CARDIOLIPIN SYNTHASE"/>
    <property type="match status" value="1"/>
</dbReference>
<dbReference type="SUPFAM" id="SSF56024">
    <property type="entry name" value="Phospholipase D/nuclease"/>
    <property type="match status" value="2"/>
</dbReference>
<evidence type="ECO:0000256" key="3">
    <source>
        <dbReference type="ARBA" id="ARBA00022516"/>
    </source>
</evidence>
<evidence type="ECO:0000313" key="16">
    <source>
        <dbReference type="Proteomes" id="UP000052012"/>
    </source>
</evidence>
<keyword evidence="10 12" id="KW-0594">Phospholipid biosynthesis</keyword>
<dbReference type="Pfam" id="PF13091">
    <property type="entry name" value="PLDc_2"/>
    <property type="match status" value="2"/>
</dbReference>
<keyword evidence="7 12" id="KW-1133">Transmembrane helix</keyword>
<evidence type="ECO:0000256" key="12">
    <source>
        <dbReference type="HAMAP-Rule" id="MF_01916"/>
    </source>
</evidence>
<feature type="active site" evidence="12">
    <location>
        <position position="232"/>
    </location>
</feature>
<dbReference type="PATRIC" id="fig|1423781.4.peg.1114"/>
<protein>
    <recommendedName>
        <fullName evidence="12 13">Cardiolipin synthase</fullName>
        <shortName evidence="12">CL synthase</shortName>
        <ecNumber evidence="12 13">2.7.8.-</ecNumber>
    </recommendedName>
</protein>
<feature type="active site" evidence="12">
    <location>
        <position position="406"/>
    </location>
</feature>
<evidence type="ECO:0000256" key="4">
    <source>
        <dbReference type="ARBA" id="ARBA00022679"/>
    </source>
</evidence>
<comment type="function">
    <text evidence="12">Catalyzes the reversible phosphatidyl group transfer from one phosphatidylglycerol molecule to another to form cardiolipin (CL) (diphosphatidylglycerol) and glycerol.</text>
</comment>
<dbReference type="GO" id="GO:0008808">
    <property type="term" value="F:cardiolipin synthase activity"/>
    <property type="evidence" value="ECO:0007669"/>
    <property type="project" value="UniProtKB-UniRule"/>
</dbReference>
<dbReference type="Pfam" id="PF13396">
    <property type="entry name" value="PLDc_N"/>
    <property type="match status" value="1"/>
</dbReference>
<evidence type="ECO:0000259" key="14">
    <source>
        <dbReference type="PROSITE" id="PS50035"/>
    </source>
</evidence>
<evidence type="ECO:0000256" key="7">
    <source>
        <dbReference type="ARBA" id="ARBA00022989"/>
    </source>
</evidence>
<keyword evidence="16" id="KW-1185">Reference proteome</keyword>
<evidence type="ECO:0000256" key="9">
    <source>
        <dbReference type="ARBA" id="ARBA00023136"/>
    </source>
</evidence>
<keyword evidence="6" id="KW-0677">Repeat</keyword>
<evidence type="ECO:0000256" key="11">
    <source>
        <dbReference type="ARBA" id="ARBA00023264"/>
    </source>
</evidence>
<feature type="active site" evidence="12">
    <location>
        <position position="408"/>
    </location>
</feature>
<organism evidence="15 16">
    <name type="scientific">Apilactobacillus ozensis DSM 23829 = JCM 17196</name>
    <dbReference type="NCBI Taxonomy" id="1423781"/>
    <lineage>
        <taxon>Bacteria</taxon>
        <taxon>Bacillati</taxon>
        <taxon>Bacillota</taxon>
        <taxon>Bacilli</taxon>
        <taxon>Lactobacillales</taxon>
        <taxon>Lactobacillaceae</taxon>
        <taxon>Apilactobacillus</taxon>
    </lineage>
</organism>
<evidence type="ECO:0000256" key="13">
    <source>
        <dbReference type="NCBIfam" id="TIGR04265"/>
    </source>
</evidence>
<gene>
    <name evidence="15" type="ORF">FD06_GL001074</name>
</gene>
<proteinExistence type="inferred from homology"/>
<keyword evidence="5 12" id="KW-0812">Transmembrane</keyword>
<dbReference type="Proteomes" id="UP000052012">
    <property type="component" value="Unassembled WGS sequence"/>
</dbReference>
<keyword evidence="4 12" id="KW-0808">Transferase</keyword>
<comment type="catalytic activity">
    <reaction evidence="12">
        <text>2 a 1,2-diacyl-sn-glycero-3-phospho-(1'-sn-glycerol) = a cardiolipin + glycerol</text>
        <dbReference type="Rhea" id="RHEA:31451"/>
        <dbReference type="ChEBI" id="CHEBI:17754"/>
        <dbReference type="ChEBI" id="CHEBI:62237"/>
        <dbReference type="ChEBI" id="CHEBI:64716"/>
    </reaction>
</comment>
<dbReference type="PROSITE" id="PS50035">
    <property type="entry name" value="PLD"/>
    <property type="match status" value="2"/>
</dbReference>
<dbReference type="Gene3D" id="3.30.870.10">
    <property type="entry name" value="Endonuclease Chain A"/>
    <property type="match status" value="2"/>
</dbReference>
<comment type="similarity">
    <text evidence="12">Belongs to the phospholipase D family. Cardiolipin synthase subfamily.</text>
</comment>
<dbReference type="GO" id="GO:0032049">
    <property type="term" value="P:cardiolipin biosynthetic process"/>
    <property type="evidence" value="ECO:0007669"/>
    <property type="project" value="UniProtKB-UniRule"/>
</dbReference>
<keyword evidence="3 12" id="KW-0444">Lipid biosynthesis</keyword>
<comment type="caution">
    <text evidence="15">The sequence shown here is derived from an EMBL/GenBank/DDBJ whole genome shotgun (WGS) entry which is preliminary data.</text>
</comment>
<dbReference type="InterPro" id="IPR022924">
    <property type="entry name" value="Cardiolipin_synthase"/>
</dbReference>
<dbReference type="EC" id="2.7.8.-" evidence="12 13"/>
<evidence type="ECO:0000256" key="10">
    <source>
        <dbReference type="ARBA" id="ARBA00023209"/>
    </source>
</evidence>
<keyword evidence="2 12" id="KW-1003">Cell membrane</keyword>
<feature type="transmembrane region" description="Helical" evidence="12">
    <location>
        <begin position="33"/>
        <end position="57"/>
    </location>
</feature>
<dbReference type="HAMAP" id="MF_01916">
    <property type="entry name" value="Cardiolipin_synth_Cls"/>
    <property type="match status" value="1"/>
</dbReference>
<dbReference type="InterPro" id="IPR001736">
    <property type="entry name" value="PLipase_D/transphosphatidylase"/>
</dbReference>
<dbReference type="CDD" id="cd09112">
    <property type="entry name" value="PLDc_CLS_2"/>
    <property type="match status" value="1"/>
</dbReference>
<dbReference type="NCBIfam" id="TIGR04265">
    <property type="entry name" value="bac_cardiolipin"/>
    <property type="match status" value="1"/>
</dbReference>
<dbReference type="GO" id="GO:0005886">
    <property type="term" value="C:plasma membrane"/>
    <property type="evidence" value="ECO:0007669"/>
    <property type="project" value="UniProtKB-SubCell"/>
</dbReference>
<keyword evidence="8 12" id="KW-0443">Lipid metabolism</keyword>
<keyword evidence="11 12" id="KW-1208">Phospholipid metabolism</keyword>
<dbReference type="EMBL" id="AYYQ01000003">
    <property type="protein sequence ID" value="KRM69586.1"/>
    <property type="molecule type" value="Genomic_DNA"/>
</dbReference>
<dbReference type="AlphaFoldDB" id="A0A0R2ATB4"/>
<feature type="active site" evidence="12">
    <location>
        <position position="413"/>
    </location>
</feature>
<evidence type="ECO:0000256" key="8">
    <source>
        <dbReference type="ARBA" id="ARBA00023098"/>
    </source>
</evidence>
<evidence type="ECO:0000256" key="5">
    <source>
        <dbReference type="ARBA" id="ARBA00022692"/>
    </source>
</evidence>
<dbReference type="CDD" id="cd09110">
    <property type="entry name" value="PLDc_CLS_1"/>
    <property type="match status" value="1"/>
</dbReference>
<dbReference type="FunFam" id="3.30.870.10:FF:000021">
    <property type="entry name" value="Cardiolipin synthase"/>
    <property type="match status" value="1"/>
</dbReference>
<name>A0A0R2ATB4_9LACO</name>
<evidence type="ECO:0000256" key="1">
    <source>
        <dbReference type="ARBA" id="ARBA00004651"/>
    </source>
</evidence>
<accession>A0A0R2ATB4</accession>
<dbReference type="InterPro" id="IPR030874">
    <property type="entry name" value="Cardiolipin_synth_Firmi"/>
</dbReference>
<dbReference type="PANTHER" id="PTHR21248:SF22">
    <property type="entry name" value="PHOSPHOLIPASE D"/>
    <property type="match status" value="1"/>
</dbReference>
<feature type="active site" evidence="12">
    <location>
        <position position="225"/>
    </location>
</feature>
<keyword evidence="9 12" id="KW-0472">Membrane</keyword>
<evidence type="ECO:0000313" key="15">
    <source>
        <dbReference type="EMBL" id="KRM69586.1"/>
    </source>
</evidence>
<dbReference type="STRING" id="1423781.FD06_GL001074"/>
<comment type="subcellular location">
    <subcellularLocation>
        <location evidence="1 12">Cell membrane</location>
        <topology evidence="1 12">Multi-pass membrane protein</topology>
    </subcellularLocation>
</comment>
<feature type="active site" evidence="12">
    <location>
        <position position="227"/>
    </location>
</feature>